<dbReference type="Proteomes" id="UP000001572">
    <property type="component" value="Chromosome"/>
</dbReference>
<dbReference type="HOGENOM" id="CLU_113198_4_2_9"/>
<keyword evidence="3" id="KW-1185">Reference proteome</keyword>
<evidence type="ECO:0000256" key="1">
    <source>
        <dbReference type="ARBA" id="ARBA00005721"/>
    </source>
</evidence>
<protein>
    <recommendedName>
        <fullName evidence="4">Asp23 family protein</fullName>
    </recommendedName>
</protein>
<sequence length="130" mass="14038">MDHVDNLEYGEVKIADEVVATIAGLAATAIKGVAGMSGGLAGGIAEMLGKKSLSKGVKLEVKERDASIDLYIILEYGTKIPDVSWEIQNNVKKTIETMTGLSVLEVNIHVQGINFPKEEKEQEVKTQPNK</sequence>
<proteinExistence type="inferred from homology"/>
<dbReference type="KEGG" id="amt:Amet_2500"/>
<dbReference type="Pfam" id="PF03780">
    <property type="entry name" value="Asp23"/>
    <property type="match status" value="1"/>
</dbReference>
<dbReference type="OrthoDB" id="9793465at2"/>
<gene>
    <name evidence="2" type="ordered locus">Amet_2500</name>
</gene>
<dbReference type="AlphaFoldDB" id="A6TR35"/>
<name>A6TR35_ALKMQ</name>
<dbReference type="EMBL" id="CP000724">
    <property type="protein sequence ID" value="ABR48653.1"/>
    <property type="molecule type" value="Genomic_DNA"/>
</dbReference>
<dbReference type="PANTHER" id="PTHR34297">
    <property type="entry name" value="HYPOTHETICAL CYTOSOLIC PROTEIN-RELATED"/>
    <property type="match status" value="1"/>
</dbReference>
<dbReference type="eggNOG" id="COG1302">
    <property type="taxonomic scope" value="Bacteria"/>
</dbReference>
<reference evidence="3" key="1">
    <citation type="journal article" date="2016" name="Genome Announc.">
        <title>Complete genome sequence of Alkaliphilus metalliredigens strain QYMF, an alkaliphilic and metal-reducing bacterium isolated from borax-contaminated leachate ponds.</title>
        <authorList>
            <person name="Hwang C."/>
            <person name="Copeland A."/>
            <person name="Lucas S."/>
            <person name="Lapidus A."/>
            <person name="Barry K."/>
            <person name="Detter J.C."/>
            <person name="Glavina Del Rio T."/>
            <person name="Hammon N."/>
            <person name="Israni S."/>
            <person name="Dalin E."/>
            <person name="Tice H."/>
            <person name="Pitluck S."/>
            <person name="Chertkov O."/>
            <person name="Brettin T."/>
            <person name="Bruce D."/>
            <person name="Han C."/>
            <person name="Schmutz J."/>
            <person name="Larimer F."/>
            <person name="Land M.L."/>
            <person name="Hauser L."/>
            <person name="Kyrpides N."/>
            <person name="Mikhailova N."/>
            <person name="Ye Q."/>
            <person name="Zhou J."/>
            <person name="Richardson P."/>
            <person name="Fields M.W."/>
        </authorList>
    </citation>
    <scope>NUCLEOTIDE SEQUENCE [LARGE SCALE GENOMIC DNA]</scope>
    <source>
        <strain evidence="3">QYMF</strain>
    </source>
</reference>
<organism evidence="2 3">
    <name type="scientific">Alkaliphilus metalliredigens (strain QYMF)</name>
    <dbReference type="NCBI Taxonomy" id="293826"/>
    <lineage>
        <taxon>Bacteria</taxon>
        <taxon>Bacillati</taxon>
        <taxon>Bacillota</taxon>
        <taxon>Clostridia</taxon>
        <taxon>Peptostreptococcales</taxon>
        <taxon>Natronincolaceae</taxon>
        <taxon>Alkaliphilus</taxon>
    </lineage>
</organism>
<comment type="similarity">
    <text evidence="1">Belongs to the asp23 family.</text>
</comment>
<dbReference type="RefSeq" id="WP_012063628.1">
    <property type="nucleotide sequence ID" value="NC_009633.1"/>
</dbReference>
<dbReference type="InterPro" id="IPR005531">
    <property type="entry name" value="Asp23"/>
</dbReference>
<accession>A6TR35</accession>
<dbReference type="STRING" id="293826.Amet_2500"/>
<evidence type="ECO:0008006" key="4">
    <source>
        <dbReference type="Google" id="ProtNLM"/>
    </source>
</evidence>
<evidence type="ECO:0000313" key="2">
    <source>
        <dbReference type="EMBL" id="ABR48653.1"/>
    </source>
</evidence>
<evidence type="ECO:0000313" key="3">
    <source>
        <dbReference type="Proteomes" id="UP000001572"/>
    </source>
</evidence>